<dbReference type="KEGG" id="cthd:CDO33_01695"/>
<comment type="caution">
    <text evidence="1">The sequence shown here is derived from an EMBL/GenBank/DDBJ whole genome shotgun (WGS) entry which is preliminary data.</text>
</comment>
<sequence>MKIIDIKLEILKDERQQFPYIMALKADNKDLVHIVVNNGYFEYSLVKLPKEEDDNYIEPWLLDAILQNEGEPPEYSDDDFEILHEAEEAANSHFK</sequence>
<reference evidence="1 2" key="1">
    <citation type="submission" date="2017-06" db="EMBL/GenBank/DDBJ databases">
        <title>Investigating the central metabolism of Clostridium thermosuccinogenes.</title>
        <authorList>
            <person name="Koendjbiharie J.G."/>
            <person name="van Kranenburg R."/>
        </authorList>
    </citation>
    <scope>NUCLEOTIDE SEQUENCE [LARGE SCALE GENOMIC DNA]</scope>
    <source>
        <strain evidence="1 2">DSM 5806</strain>
    </source>
</reference>
<keyword evidence="2" id="KW-1185">Reference proteome</keyword>
<gene>
    <name evidence="1" type="ORF">CDQ84_18235</name>
</gene>
<name>A0A2K2EZL4_9CLOT</name>
<dbReference type="AlphaFoldDB" id="A0A2K2EZL4"/>
<accession>A0A2K2EZL4</accession>
<dbReference type="RefSeq" id="WP_103083166.1">
    <property type="nucleotide sequence ID" value="NZ_CP021850.1"/>
</dbReference>
<dbReference type="EMBL" id="NIOJ01000087">
    <property type="protein sequence ID" value="PNT94844.1"/>
    <property type="molecule type" value="Genomic_DNA"/>
</dbReference>
<evidence type="ECO:0000313" key="2">
    <source>
        <dbReference type="Proteomes" id="UP000236151"/>
    </source>
</evidence>
<dbReference type="Proteomes" id="UP000236151">
    <property type="component" value="Unassembled WGS sequence"/>
</dbReference>
<proteinExistence type="predicted"/>
<protein>
    <submittedName>
        <fullName evidence="1">Uncharacterized protein</fullName>
    </submittedName>
</protein>
<organism evidence="1 2">
    <name type="scientific">Clostridium thermosuccinogenes</name>
    <dbReference type="NCBI Taxonomy" id="84032"/>
    <lineage>
        <taxon>Bacteria</taxon>
        <taxon>Bacillati</taxon>
        <taxon>Bacillota</taxon>
        <taxon>Clostridia</taxon>
        <taxon>Eubacteriales</taxon>
        <taxon>Clostridiaceae</taxon>
        <taxon>Clostridium</taxon>
    </lineage>
</organism>
<evidence type="ECO:0000313" key="1">
    <source>
        <dbReference type="EMBL" id="PNT94844.1"/>
    </source>
</evidence>